<dbReference type="Pfam" id="PF00404">
    <property type="entry name" value="Dockerin_1"/>
    <property type="match status" value="1"/>
</dbReference>
<proteinExistence type="predicted"/>
<dbReference type="PROSITE" id="PS00018">
    <property type="entry name" value="EF_HAND_1"/>
    <property type="match status" value="1"/>
</dbReference>
<dbReference type="InterPro" id="IPR002105">
    <property type="entry name" value="Dockerin_1_rpt"/>
</dbReference>
<gene>
    <name evidence="1" type="ORF">Pla175_13000</name>
</gene>
<evidence type="ECO:0000313" key="2">
    <source>
        <dbReference type="Proteomes" id="UP000317429"/>
    </source>
</evidence>
<dbReference type="KEGG" id="pnd:Pla175_13000"/>
<dbReference type="AlphaFoldDB" id="A0A518D8Y4"/>
<dbReference type="RefSeq" id="WP_145282309.1">
    <property type="nucleotide sequence ID" value="NZ_CP036291.1"/>
</dbReference>
<dbReference type="OrthoDB" id="267637at2"/>
<dbReference type="GO" id="GO:0004553">
    <property type="term" value="F:hydrolase activity, hydrolyzing O-glycosyl compounds"/>
    <property type="evidence" value="ECO:0007669"/>
    <property type="project" value="InterPro"/>
</dbReference>
<reference evidence="1 2" key="1">
    <citation type="submission" date="2019-02" db="EMBL/GenBank/DDBJ databases">
        <title>Deep-cultivation of Planctomycetes and their phenomic and genomic characterization uncovers novel biology.</title>
        <authorList>
            <person name="Wiegand S."/>
            <person name="Jogler M."/>
            <person name="Boedeker C."/>
            <person name="Pinto D."/>
            <person name="Vollmers J."/>
            <person name="Rivas-Marin E."/>
            <person name="Kohn T."/>
            <person name="Peeters S.H."/>
            <person name="Heuer A."/>
            <person name="Rast P."/>
            <person name="Oberbeckmann S."/>
            <person name="Bunk B."/>
            <person name="Jeske O."/>
            <person name="Meyerdierks A."/>
            <person name="Storesund J.E."/>
            <person name="Kallscheuer N."/>
            <person name="Luecker S."/>
            <person name="Lage O.M."/>
            <person name="Pohl T."/>
            <person name="Merkel B.J."/>
            <person name="Hornburger P."/>
            <person name="Mueller R.-W."/>
            <person name="Bruemmer F."/>
            <person name="Labrenz M."/>
            <person name="Spormann A.M."/>
            <person name="Op den Camp H."/>
            <person name="Overmann J."/>
            <person name="Amann R."/>
            <person name="Jetten M.S.M."/>
            <person name="Mascher T."/>
            <person name="Medema M.H."/>
            <person name="Devos D.P."/>
            <person name="Kaster A.-K."/>
            <person name="Ovreas L."/>
            <person name="Rohde M."/>
            <person name="Galperin M.Y."/>
            <person name="Jogler C."/>
        </authorList>
    </citation>
    <scope>NUCLEOTIDE SEQUENCE [LARGE SCALE GENOMIC DNA]</scope>
    <source>
        <strain evidence="1 2">Pla175</strain>
    </source>
</reference>
<dbReference type="InterPro" id="IPR054720">
    <property type="entry name" value="HpiC1"/>
</dbReference>
<evidence type="ECO:0000313" key="1">
    <source>
        <dbReference type="EMBL" id="QDU87933.1"/>
    </source>
</evidence>
<dbReference type="GO" id="GO:0000272">
    <property type="term" value="P:polysaccharide catabolic process"/>
    <property type="evidence" value="ECO:0007669"/>
    <property type="project" value="InterPro"/>
</dbReference>
<evidence type="ECO:0008006" key="3">
    <source>
        <dbReference type="Google" id="ProtNLM"/>
    </source>
</evidence>
<name>A0A518D8Y4_9BACT</name>
<dbReference type="Gene3D" id="1.10.1330.10">
    <property type="entry name" value="Dockerin domain"/>
    <property type="match status" value="1"/>
</dbReference>
<protein>
    <recommendedName>
        <fullName evidence="3">PEP-CTERM protein-sorting domain-containing protein</fullName>
    </recommendedName>
</protein>
<dbReference type="Pfam" id="PF22825">
    <property type="entry name" value="HpiC1-like"/>
    <property type="match status" value="1"/>
</dbReference>
<dbReference type="InterPro" id="IPR036439">
    <property type="entry name" value="Dockerin_dom_sf"/>
</dbReference>
<dbReference type="InterPro" id="IPR018247">
    <property type="entry name" value="EF_Hand_1_Ca_BS"/>
</dbReference>
<sequence length="343" mass="35408">MLTASSCCRVATTVGCVVACVGYAGGTPVPVVNAGFEDTTGAAVIFNEFSFGASPGWDLYEDPPGLIGAGAADPFYVGTLEPQPAAGMPGEFVFFPEGAPEGSRVAIAYNRAGSGGLGEYGLQQMRVGTPLLPFRTYTLRVEVGNIASGLALSGEYFDLGGFPGYRIDLLAGGTPIASDTSTLPGSIPEGEFATSVVTFSALPGDPSLGRDLGIRLVNLNQVDPLAPAADLEVDFDDVRLHFASSLDGDFNFDGAVDAADYTVWRDTLGSGSILSADANENGVVDSEDYLVWADNFGAIIAAGSVELEPVAVPEPAAAWVAALVVGAEFARYRAGWAAVRRKG</sequence>
<dbReference type="EMBL" id="CP036291">
    <property type="protein sequence ID" value="QDU87933.1"/>
    <property type="molecule type" value="Genomic_DNA"/>
</dbReference>
<dbReference type="Proteomes" id="UP000317429">
    <property type="component" value="Chromosome"/>
</dbReference>
<organism evidence="1 2">
    <name type="scientific">Pirellulimonas nuda</name>
    <dbReference type="NCBI Taxonomy" id="2528009"/>
    <lineage>
        <taxon>Bacteria</taxon>
        <taxon>Pseudomonadati</taxon>
        <taxon>Planctomycetota</taxon>
        <taxon>Planctomycetia</taxon>
        <taxon>Pirellulales</taxon>
        <taxon>Lacipirellulaceae</taxon>
        <taxon>Pirellulimonas</taxon>
    </lineage>
</organism>
<dbReference type="SUPFAM" id="SSF63446">
    <property type="entry name" value="Type I dockerin domain"/>
    <property type="match status" value="1"/>
</dbReference>
<accession>A0A518D8Y4</accession>
<keyword evidence="2" id="KW-1185">Reference proteome</keyword>